<name>A0AA43TR21_9LECA</name>
<dbReference type="InterPro" id="IPR000719">
    <property type="entry name" value="Prot_kinase_dom"/>
</dbReference>
<dbReference type="InterPro" id="IPR011009">
    <property type="entry name" value="Kinase-like_dom_sf"/>
</dbReference>
<evidence type="ECO:0000256" key="10">
    <source>
        <dbReference type="SAM" id="MobiDB-lite"/>
    </source>
</evidence>
<evidence type="ECO:0000256" key="7">
    <source>
        <dbReference type="ARBA" id="ARBA00049014"/>
    </source>
</evidence>
<keyword evidence="4" id="KW-0067">ATP-binding</keyword>
<comment type="similarity">
    <text evidence="5">Belongs to the protein kinase superfamily. STE Ser/Thr protein kinase family. MAP kinase kinase subfamily.</text>
</comment>
<dbReference type="SMART" id="SM00220">
    <property type="entry name" value="S_TKc"/>
    <property type="match status" value="1"/>
</dbReference>
<dbReference type="SUPFAM" id="SSF56112">
    <property type="entry name" value="Protein kinase-like (PK-like)"/>
    <property type="match status" value="1"/>
</dbReference>
<dbReference type="EC" id="2.7.12.2" evidence="6"/>
<keyword evidence="1" id="KW-0808">Transferase</keyword>
<dbReference type="InterPro" id="IPR008271">
    <property type="entry name" value="Ser/Thr_kinase_AS"/>
</dbReference>
<evidence type="ECO:0000313" key="13">
    <source>
        <dbReference type="Proteomes" id="UP001161017"/>
    </source>
</evidence>
<evidence type="ECO:0000256" key="6">
    <source>
        <dbReference type="ARBA" id="ARBA00038999"/>
    </source>
</evidence>
<gene>
    <name evidence="12" type="ORF">OHK93_000329</name>
</gene>
<feature type="region of interest" description="Disordered" evidence="10">
    <location>
        <begin position="1"/>
        <end position="74"/>
    </location>
</feature>
<reference evidence="12" key="1">
    <citation type="journal article" date="2023" name="Genome Biol. Evol.">
        <title>First Whole Genome Sequence and Flow Cytometry Genome Size Data for the Lichen-Forming Fungus Ramalina farinacea (Ascomycota).</title>
        <authorList>
            <person name="Llewellyn T."/>
            <person name="Mian S."/>
            <person name="Hill R."/>
            <person name="Leitch I.J."/>
            <person name="Gaya E."/>
        </authorList>
    </citation>
    <scope>NUCLEOTIDE SEQUENCE</scope>
    <source>
        <strain evidence="12">LIQ254RAFAR</strain>
    </source>
</reference>
<feature type="compositionally biased region" description="Polar residues" evidence="10">
    <location>
        <begin position="23"/>
        <end position="34"/>
    </location>
</feature>
<organism evidence="12 13">
    <name type="scientific">Ramalina farinacea</name>
    <dbReference type="NCBI Taxonomy" id="258253"/>
    <lineage>
        <taxon>Eukaryota</taxon>
        <taxon>Fungi</taxon>
        <taxon>Dikarya</taxon>
        <taxon>Ascomycota</taxon>
        <taxon>Pezizomycotina</taxon>
        <taxon>Lecanoromycetes</taxon>
        <taxon>OSLEUM clade</taxon>
        <taxon>Lecanoromycetidae</taxon>
        <taxon>Lecanorales</taxon>
        <taxon>Lecanorineae</taxon>
        <taxon>Ramalinaceae</taxon>
        <taxon>Ramalina</taxon>
    </lineage>
</organism>
<dbReference type="Proteomes" id="UP001161017">
    <property type="component" value="Unassembled WGS sequence"/>
</dbReference>
<dbReference type="AlphaFoldDB" id="A0AA43TR21"/>
<comment type="catalytic activity">
    <reaction evidence="8">
        <text>L-threonyl-[protein] + ATP = O-phospho-L-threonyl-[protein] + ADP + H(+)</text>
        <dbReference type="Rhea" id="RHEA:46608"/>
        <dbReference type="Rhea" id="RHEA-COMP:11060"/>
        <dbReference type="Rhea" id="RHEA-COMP:11605"/>
        <dbReference type="ChEBI" id="CHEBI:15378"/>
        <dbReference type="ChEBI" id="CHEBI:30013"/>
        <dbReference type="ChEBI" id="CHEBI:30616"/>
        <dbReference type="ChEBI" id="CHEBI:61977"/>
        <dbReference type="ChEBI" id="CHEBI:456216"/>
        <dbReference type="EC" id="2.7.12.2"/>
    </reaction>
</comment>
<evidence type="ECO:0000256" key="3">
    <source>
        <dbReference type="ARBA" id="ARBA00022777"/>
    </source>
</evidence>
<dbReference type="EMBL" id="JAPUFD010000001">
    <property type="protein sequence ID" value="MDI1485193.1"/>
    <property type="molecule type" value="Genomic_DNA"/>
</dbReference>
<keyword evidence="2" id="KW-0547">Nucleotide-binding</keyword>
<comment type="catalytic activity">
    <reaction evidence="7">
        <text>L-seryl-[protein] + ATP = O-phospho-L-seryl-[protein] + ADP + H(+)</text>
        <dbReference type="Rhea" id="RHEA:17989"/>
        <dbReference type="Rhea" id="RHEA-COMP:9863"/>
        <dbReference type="Rhea" id="RHEA-COMP:11604"/>
        <dbReference type="ChEBI" id="CHEBI:15378"/>
        <dbReference type="ChEBI" id="CHEBI:29999"/>
        <dbReference type="ChEBI" id="CHEBI:30616"/>
        <dbReference type="ChEBI" id="CHEBI:83421"/>
        <dbReference type="ChEBI" id="CHEBI:456216"/>
        <dbReference type="EC" id="2.7.12.2"/>
    </reaction>
</comment>
<dbReference type="PROSITE" id="PS00108">
    <property type="entry name" value="PROTEIN_KINASE_ST"/>
    <property type="match status" value="1"/>
</dbReference>
<dbReference type="PANTHER" id="PTHR48013">
    <property type="entry name" value="DUAL SPECIFICITY MITOGEN-ACTIVATED PROTEIN KINASE KINASE 5-RELATED"/>
    <property type="match status" value="1"/>
</dbReference>
<dbReference type="Gene3D" id="1.10.510.10">
    <property type="entry name" value="Transferase(Phosphotransferase) domain 1"/>
    <property type="match status" value="1"/>
</dbReference>
<dbReference type="PROSITE" id="PS50011">
    <property type="entry name" value="PROTEIN_KINASE_DOM"/>
    <property type="match status" value="1"/>
</dbReference>
<protein>
    <recommendedName>
        <fullName evidence="6">mitogen-activated protein kinase kinase</fullName>
        <ecNumber evidence="6">2.7.12.2</ecNumber>
    </recommendedName>
</protein>
<keyword evidence="3" id="KW-0418">Kinase</keyword>
<evidence type="ECO:0000256" key="8">
    <source>
        <dbReference type="ARBA" id="ARBA00049299"/>
    </source>
</evidence>
<dbReference type="Pfam" id="PF00069">
    <property type="entry name" value="Pkinase"/>
    <property type="match status" value="1"/>
</dbReference>
<evidence type="ECO:0000256" key="4">
    <source>
        <dbReference type="ARBA" id="ARBA00022840"/>
    </source>
</evidence>
<evidence type="ECO:0000256" key="5">
    <source>
        <dbReference type="ARBA" id="ARBA00038035"/>
    </source>
</evidence>
<feature type="domain" description="Protein kinase" evidence="11">
    <location>
        <begin position="148"/>
        <end position="451"/>
    </location>
</feature>
<evidence type="ECO:0000256" key="2">
    <source>
        <dbReference type="ARBA" id="ARBA00022741"/>
    </source>
</evidence>
<evidence type="ECO:0000259" key="11">
    <source>
        <dbReference type="PROSITE" id="PS50011"/>
    </source>
</evidence>
<evidence type="ECO:0000256" key="1">
    <source>
        <dbReference type="ARBA" id="ARBA00022679"/>
    </source>
</evidence>
<evidence type="ECO:0000313" key="12">
    <source>
        <dbReference type="EMBL" id="MDI1485193.1"/>
    </source>
</evidence>
<keyword evidence="13" id="KW-1185">Reference proteome</keyword>
<comment type="caution">
    <text evidence="12">The sequence shown here is derived from an EMBL/GenBank/DDBJ whole genome shotgun (WGS) entry which is preliminary data.</text>
</comment>
<sequence length="451" mass="47688">MEKTERSHSEQLTGFLPLAHAPQTPSSMSKQRSASIAPGSRFNSSGTATEPVVRAGGAFTNPPSNVITPPTTPGRFGVDVARKRSSLSKDSSTLISAPTEELKSMLSVAAGLGANPKQMVVSMIEKGMDVGPLPSVPEIPRPYLKSYQVNDEELGHGAWSTVHSATEIEEAPPRAGSVVAGMMPPSPPSTPDGPSRRSSHNQVLAVKVLSRRDGRSILEKEARILSYLHSYPGSPEYLVPFHGFDERNCSIILSAVPLSLEKHAKQAGRGFTSTATMYDPVIGASEWASLATALLNGLAFLQRKGCVHGDIKPANILLRPSNTARGGLTPLYCDFSSSHILSPAEAASSDDDGAQQTAVEEVNAVTTEYTAPELLQALLHRKDGGLRAVATFASDVYALGVTLLFAATGENPYSVARLDLQKAQMAREGETVGVRAVRSADCQGHEGAGGR</sequence>
<dbReference type="GO" id="GO:0004708">
    <property type="term" value="F:MAP kinase kinase activity"/>
    <property type="evidence" value="ECO:0007669"/>
    <property type="project" value="UniProtKB-EC"/>
</dbReference>
<dbReference type="PANTHER" id="PTHR48013:SF9">
    <property type="entry name" value="DUAL SPECIFICITY MITOGEN-ACTIVATED PROTEIN KINASE KINASE 5"/>
    <property type="match status" value="1"/>
</dbReference>
<accession>A0AA43TR21</accession>
<evidence type="ECO:0000256" key="9">
    <source>
        <dbReference type="ARBA" id="ARBA00051693"/>
    </source>
</evidence>
<dbReference type="GO" id="GO:0005524">
    <property type="term" value="F:ATP binding"/>
    <property type="evidence" value="ECO:0007669"/>
    <property type="project" value="UniProtKB-KW"/>
</dbReference>
<comment type="catalytic activity">
    <reaction evidence="9">
        <text>L-tyrosyl-[protein] + ATP = O-phospho-L-tyrosyl-[protein] + ADP + H(+)</text>
        <dbReference type="Rhea" id="RHEA:10596"/>
        <dbReference type="Rhea" id="RHEA-COMP:10136"/>
        <dbReference type="Rhea" id="RHEA-COMP:20101"/>
        <dbReference type="ChEBI" id="CHEBI:15378"/>
        <dbReference type="ChEBI" id="CHEBI:30616"/>
        <dbReference type="ChEBI" id="CHEBI:46858"/>
        <dbReference type="ChEBI" id="CHEBI:61978"/>
        <dbReference type="ChEBI" id="CHEBI:456216"/>
        <dbReference type="EC" id="2.7.12.2"/>
    </reaction>
</comment>
<proteinExistence type="inferred from homology"/>